<accession>A0A4Z2I9F5</accession>
<reference evidence="1 2" key="1">
    <citation type="submission" date="2019-03" db="EMBL/GenBank/DDBJ databases">
        <title>First draft genome of Liparis tanakae, snailfish: a comprehensive survey of snailfish specific genes.</title>
        <authorList>
            <person name="Kim W."/>
            <person name="Song I."/>
            <person name="Jeong J.-H."/>
            <person name="Kim D."/>
            <person name="Kim S."/>
            <person name="Ryu S."/>
            <person name="Song J.Y."/>
            <person name="Lee S.K."/>
        </authorList>
    </citation>
    <scope>NUCLEOTIDE SEQUENCE [LARGE SCALE GENOMIC DNA]</scope>
    <source>
        <tissue evidence="1">Muscle</tissue>
    </source>
</reference>
<protein>
    <submittedName>
        <fullName evidence="1">Uncharacterized protein</fullName>
    </submittedName>
</protein>
<comment type="caution">
    <text evidence="1">The sequence shown here is derived from an EMBL/GenBank/DDBJ whole genome shotgun (WGS) entry which is preliminary data.</text>
</comment>
<organism evidence="1 2">
    <name type="scientific">Liparis tanakae</name>
    <name type="common">Tanaka's snailfish</name>
    <dbReference type="NCBI Taxonomy" id="230148"/>
    <lineage>
        <taxon>Eukaryota</taxon>
        <taxon>Metazoa</taxon>
        <taxon>Chordata</taxon>
        <taxon>Craniata</taxon>
        <taxon>Vertebrata</taxon>
        <taxon>Euteleostomi</taxon>
        <taxon>Actinopterygii</taxon>
        <taxon>Neopterygii</taxon>
        <taxon>Teleostei</taxon>
        <taxon>Neoteleostei</taxon>
        <taxon>Acanthomorphata</taxon>
        <taxon>Eupercaria</taxon>
        <taxon>Perciformes</taxon>
        <taxon>Cottioidei</taxon>
        <taxon>Cottales</taxon>
        <taxon>Liparidae</taxon>
        <taxon>Liparis</taxon>
    </lineage>
</organism>
<sequence length="63" mass="6931">MSKSCQCGGPLTAERQSRALQRLRGLMGAEPPDGRSILHTCALDNRFSRSDRTSTPERTLALE</sequence>
<evidence type="ECO:0000313" key="2">
    <source>
        <dbReference type="Proteomes" id="UP000314294"/>
    </source>
</evidence>
<evidence type="ECO:0000313" key="1">
    <source>
        <dbReference type="EMBL" id="TNN74032.1"/>
    </source>
</evidence>
<keyword evidence="2" id="KW-1185">Reference proteome</keyword>
<dbReference type="Proteomes" id="UP000314294">
    <property type="component" value="Unassembled WGS sequence"/>
</dbReference>
<proteinExistence type="predicted"/>
<name>A0A4Z2I9F5_9TELE</name>
<dbReference type="AlphaFoldDB" id="A0A4Z2I9F5"/>
<dbReference type="EMBL" id="SRLO01000118">
    <property type="protein sequence ID" value="TNN74032.1"/>
    <property type="molecule type" value="Genomic_DNA"/>
</dbReference>
<gene>
    <name evidence="1" type="ORF">EYF80_015673</name>
</gene>